<feature type="domain" description="Integrase catalytic" evidence="3">
    <location>
        <begin position="216"/>
        <end position="379"/>
    </location>
</feature>
<dbReference type="GO" id="GO:0006313">
    <property type="term" value="P:DNA transposition"/>
    <property type="evidence" value="ECO:0007669"/>
    <property type="project" value="InterPro"/>
</dbReference>
<dbReference type="SUPFAM" id="SSF46689">
    <property type="entry name" value="Homeodomain-like"/>
    <property type="match status" value="1"/>
</dbReference>
<dbReference type="PANTHER" id="PTHR46889">
    <property type="entry name" value="TRANSPOSASE INSF FOR INSERTION SEQUENCE IS3B-RELATED"/>
    <property type="match status" value="1"/>
</dbReference>
<dbReference type="EMBL" id="QXJK01000002">
    <property type="protein sequence ID" value="RIX36362.1"/>
    <property type="molecule type" value="Genomic_DNA"/>
</dbReference>
<evidence type="ECO:0000313" key="5">
    <source>
        <dbReference type="Proteomes" id="UP000285278"/>
    </source>
</evidence>
<dbReference type="GO" id="GO:0015074">
    <property type="term" value="P:DNA integration"/>
    <property type="evidence" value="ECO:0007669"/>
    <property type="project" value="InterPro"/>
</dbReference>
<proteinExistence type="predicted"/>
<sequence>MPKIYNEQFKADAVALVESGMSRRQVCADLGVSRSSLQKWVTDARLQAHGMSPSSDPEVAKEMSAALKRIRELEMENEVLRAAAAYLSQEAIRPKGSSRPVEALIAQGKATLTIAARVLKFSRQAFYKWLASPVSGRQAQDEEIIAKIRQIHADDPEFGYRFIADELHGQGVKISERRVWRLCSKIQAFSVIARRKPRGRKSGAPVHDDLLQRRFHADTPNTAWVTDITEHWTREGKLYLCVIKDLCSRTIVGYATSARMKSHLAVAALEDAMRKRGEPKGVIVHSDRGSQFRSRKFRAALKAFGAKGSMGRVGACGDNAAMESFFALVQKNVLDRKSWASRRELSAAITHWIERTYHRKRRQRALGKLTPIEYETIMKPAVSIAA</sequence>
<dbReference type="PROSITE" id="PS50994">
    <property type="entry name" value="INTEGRASE"/>
    <property type="match status" value="1"/>
</dbReference>
<dbReference type="PANTHER" id="PTHR46889:SF4">
    <property type="entry name" value="TRANSPOSASE INSO FOR INSERTION SEQUENCE ELEMENT IS911B-RELATED"/>
    <property type="match status" value="1"/>
</dbReference>
<name>A0A418Q9E8_9CORY</name>
<gene>
    <name evidence="4" type="ORF">D3M95_03380</name>
</gene>
<evidence type="ECO:0000259" key="3">
    <source>
        <dbReference type="PROSITE" id="PS50994"/>
    </source>
</evidence>
<dbReference type="InterPro" id="IPR001584">
    <property type="entry name" value="Integrase_cat-core"/>
</dbReference>
<evidence type="ECO:0000313" key="4">
    <source>
        <dbReference type="EMBL" id="RIX36362.1"/>
    </source>
</evidence>
<dbReference type="GO" id="GO:0004803">
    <property type="term" value="F:transposase activity"/>
    <property type="evidence" value="ECO:0007669"/>
    <property type="project" value="InterPro"/>
</dbReference>
<dbReference type="Gene3D" id="3.30.420.10">
    <property type="entry name" value="Ribonuclease H-like superfamily/Ribonuclease H"/>
    <property type="match status" value="1"/>
</dbReference>
<evidence type="ECO:0000256" key="2">
    <source>
        <dbReference type="SAM" id="Coils"/>
    </source>
</evidence>
<keyword evidence="5" id="KW-1185">Reference proteome</keyword>
<dbReference type="STRING" id="1451189.CFAL_03990"/>
<keyword evidence="2" id="KW-0175">Coiled coil</keyword>
<dbReference type="Proteomes" id="UP000285278">
    <property type="component" value="Unassembled WGS sequence"/>
</dbReference>
<dbReference type="Gene3D" id="1.10.10.60">
    <property type="entry name" value="Homeodomain-like"/>
    <property type="match status" value="1"/>
</dbReference>
<dbReference type="Pfam" id="PF01527">
    <property type="entry name" value="HTH_Tnp_1"/>
    <property type="match status" value="1"/>
</dbReference>
<dbReference type="Pfam" id="PF00665">
    <property type="entry name" value="rve"/>
    <property type="match status" value="1"/>
</dbReference>
<evidence type="ECO:0000256" key="1">
    <source>
        <dbReference type="ARBA" id="ARBA00002286"/>
    </source>
</evidence>
<dbReference type="OrthoDB" id="4281720at2"/>
<dbReference type="SUPFAM" id="SSF53098">
    <property type="entry name" value="Ribonuclease H-like"/>
    <property type="match status" value="1"/>
</dbReference>
<comment type="caution">
    <text evidence="4">The sequence shown here is derived from an EMBL/GenBank/DDBJ whole genome shotgun (WGS) entry which is preliminary data.</text>
</comment>
<organism evidence="4 5">
    <name type="scientific">Corynebacterium falsenii</name>
    <dbReference type="NCBI Taxonomy" id="108486"/>
    <lineage>
        <taxon>Bacteria</taxon>
        <taxon>Bacillati</taxon>
        <taxon>Actinomycetota</taxon>
        <taxon>Actinomycetes</taxon>
        <taxon>Mycobacteriales</taxon>
        <taxon>Corynebacteriaceae</taxon>
        <taxon>Corynebacterium</taxon>
    </lineage>
</organism>
<feature type="coiled-coil region" evidence="2">
    <location>
        <begin position="63"/>
        <end position="90"/>
    </location>
</feature>
<dbReference type="InterPro" id="IPR050900">
    <property type="entry name" value="Transposase_IS3/IS150/IS904"/>
</dbReference>
<comment type="function">
    <text evidence="1">Involved in the transposition of the insertion sequence.</text>
</comment>
<dbReference type="InterPro" id="IPR025948">
    <property type="entry name" value="HTH-like_dom"/>
</dbReference>
<dbReference type="InterPro" id="IPR009057">
    <property type="entry name" value="Homeodomain-like_sf"/>
</dbReference>
<dbReference type="InterPro" id="IPR048020">
    <property type="entry name" value="Transpos_IS3"/>
</dbReference>
<dbReference type="InterPro" id="IPR036397">
    <property type="entry name" value="RNaseH_sf"/>
</dbReference>
<dbReference type="Pfam" id="PF13276">
    <property type="entry name" value="HTH_21"/>
    <property type="match status" value="1"/>
</dbReference>
<dbReference type="AlphaFoldDB" id="A0A418Q9E8"/>
<dbReference type="InterPro" id="IPR012337">
    <property type="entry name" value="RNaseH-like_sf"/>
</dbReference>
<accession>A0A418Q9E8</accession>
<dbReference type="NCBIfam" id="NF033516">
    <property type="entry name" value="transpos_IS3"/>
    <property type="match status" value="1"/>
</dbReference>
<dbReference type="GO" id="GO:0003677">
    <property type="term" value="F:DNA binding"/>
    <property type="evidence" value="ECO:0007669"/>
    <property type="project" value="InterPro"/>
</dbReference>
<dbReference type="InterPro" id="IPR002514">
    <property type="entry name" value="Transposase_8"/>
</dbReference>
<protein>
    <submittedName>
        <fullName evidence="4">IS3 family transposase</fullName>
    </submittedName>
</protein>
<reference evidence="4 5" key="1">
    <citation type="submission" date="2018-09" db="EMBL/GenBank/DDBJ databases">
        <title>Optimization and identification of Corynebacterium falsenii FN1-14 from fish paste.</title>
        <authorList>
            <person name="Daroonpunt R."/>
            <person name="Tanasupawat S."/>
        </authorList>
    </citation>
    <scope>NUCLEOTIDE SEQUENCE [LARGE SCALE GENOMIC DNA]</scope>
    <source>
        <strain evidence="4 5">FN1-14</strain>
    </source>
</reference>